<accession>A0A0F9BNH8</accession>
<comment type="caution">
    <text evidence="1">The sequence shown here is derived from an EMBL/GenBank/DDBJ whole genome shotgun (WGS) entry which is preliminary data.</text>
</comment>
<organism evidence="1">
    <name type="scientific">marine sediment metagenome</name>
    <dbReference type="NCBI Taxonomy" id="412755"/>
    <lineage>
        <taxon>unclassified sequences</taxon>
        <taxon>metagenomes</taxon>
        <taxon>ecological metagenomes</taxon>
    </lineage>
</organism>
<sequence length="91" mass="10467">MLSLWDGIDHTVRVLVRLHVDQVETAKLSKREMKRICDEARRMSADEFIAEYSEAQMIYEEFETQDKLPKLKIMPNAVSPHGSGGRVDDGF</sequence>
<dbReference type="AlphaFoldDB" id="A0A0F9BNH8"/>
<proteinExistence type="predicted"/>
<protein>
    <submittedName>
        <fullName evidence="1">Uncharacterized protein</fullName>
    </submittedName>
</protein>
<gene>
    <name evidence="1" type="ORF">LCGC14_2768610</name>
</gene>
<evidence type="ECO:0000313" key="1">
    <source>
        <dbReference type="EMBL" id="KKK85901.1"/>
    </source>
</evidence>
<dbReference type="EMBL" id="LAZR01051096">
    <property type="protein sequence ID" value="KKK85901.1"/>
    <property type="molecule type" value="Genomic_DNA"/>
</dbReference>
<name>A0A0F9BNH8_9ZZZZ</name>
<reference evidence="1" key="1">
    <citation type="journal article" date="2015" name="Nature">
        <title>Complex archaea that bridge the gap between prokaryotes and eukaryotes.</title>
        <authorList>
            <person name="Spang A."/>
            <person name="Saw J.H."/>
            <person name="Jorgensen S.L."/>
            <person name="Zaremba-Niedzwiedzka K."/>
            <person name="Martijn J."/>
            <person name="Lind A.E."/>
            <person name="van Eijk R."/>
            <person name="Schleper C."/>
            <person name="Guy L."/>
            <person name="Ettema T.J."/>
        </authorList>
    </citation>
    <scope>NUCLEOTIDE SEQUENCE</scope>
</reference>